<dbReference type="STRING" id="1447715.AH67_05170"/>
<organism evidence="1 2">
    <name type="scientific">Bifidobacterium pseudolongum PV8-2</name>
    <dbReference type="NCBI Taxonomy" id="1447715"/>
    <lineage>
        <taxon>Bacteria</taxon>
        <taxon>Bacillati</taxon>
        <taxon>Actinomycetota</taxon>
        <taxon>Actinomycetes</taxon>
        <taxon>Bifidobacteriales</taxon>
        <taxon>Bifidobacteriaceae</taxon>
        <taxon>Bifidobacterium</taxon>
    </lineage>
</organism>
<accession>A0A0A7I9V2</accession>
<proteinExistence type="predicted"/>
<dbReference type="AlphaFoldDB" id="A0A0A7I9V2"/>
<protein>
    <submittedName>
        <fullName evidence="1">Uncharacterized protein</fullName>
    </submittedName>
</protein>
<evidence type="ECO:0000313" key="2">
    <source>
        <dbReference type="Proteomes" id="UP000030636"/>
    </source>
</evidence>
<dbReference type="Proteomes" id="UP000030636">
    <property type="component" value="Chromosome"/>
</dbReference>
<dbReference type="HOGENOM" id="CLU_2421076_0_0_11"/>
<keyword evidence="2" id="KW-1185">Reference proteome</keyword>
<dbReference type="EMBL" id="CP007457">
    <property type="protein sequence ID" value="AIZ17053.1"/>
    <property type="molecule type" value="Genomic_DNA"/>
</dbReference>
<dbReference type="RefSeq" id="WP_039171942.1">
    <property type="nucleotide sequence ID" value="NZ_CP007457.1"/>
</dbReference>
<evidence type="ECO:0000313" key="1">
    <source>
        <dbReference type="EMBL" id="AIZ17053.1"/>
    </source>
</evidence>
<dbReference type="KEGG" id="bpsp:AH67_05170"/>
<reference evidence="1 2" key="1">
    <citation type="journal article" date="2015" name="Genome Announc.">
        <title>Bifidobacterium pseudolongum Strain PV8-2, Isolated from a Stool Sample of an Anemic Kenyan Infant.</title>
        <authorList>
            <person name="Vazquez-Gutierrez P."/>
            <person name="Lacroix C."/>
            <person name="Chassard C."/>
            <person name="Klumpp J."/>
            <person name="Stevens M.J."/>
            <person name="Jans C."/>
        </authorList>
    </citation>
    <scope>NUCLEOTIDE SEQUENCE [LARGE SCALE GENOMIC DNA]</scope>
    <source>
        <strain evidence="1 2">PV8-2</strain>
    </source>
</reference>
<sequence length="91" mass="9426">MSHDAYHARDAGARLAQTLGDALATPTPPNISYGTVTATRTINGHTRLTVTCAGTTLTDLPCTTTCTSAKTGDRCLLLTANHLTTIIGILA</sequence>
<name>A0A0A7I9V2_9BIFI</name>
<gene>
    <name evidence="1" type="ORF">AH67_05170</name>
</gene>